<feature type="domain" description="Velvet" evidence="1">
    <location>
        <begin position="38"/>
        <end position="128"/>
    </location>
</feature>
<comment type="caution">
    <text evidence="2">The sequence shown here is derived from an EMBL/GenBank/DDBJ whole genome shotgun (WGS) entry which is preliminary data.</text>
</comment>
<dbReference type="Gene3D" id="2.60.40.3960">
    <property type="entry name" value="Velvet domain"/>
    <property type="match status" value="1"/>
</dbReference>
<evidence type="ECO:0000313" key="2">
    <source>
        <dbReference type="EMBL" id="KAK7018858.1"/>
    </source>
</evidence>
<dbReference type="InterPro" id="IPR037525">
    <property type="entry name" value="Velvet_dom"/>
</dbReference>
<protein>
    <recommendedName>
        <fullName evidence="1">Velvet domain-containing protein</fullName>
    </recommendedName>
</protein>
<name>A0AAW0AYZ2_9AGAR</name>
<evidence type="ECO:0000313" key="3">
    <source>
        <dbReference type="Proteomes" id="UP001362999"/>
    </source>
</evidence>
<dbReference type="InterPro" id="IPR038491">
    <property type="entry name" value="Velvet_dom_sf"/>
</dbReference>
<dbReference type="Pfam" id="PF11754">
    <property type="entry name" value="Velvet"/>
    <property type="match status" value="1"/>
</dbReference>
<gene>
    <name evidence="2" type="ORF">R3P38DRAFT_1275926</name>
</gene>
<reference evidence="2 3" key="1">
    <citation type="journal article" date="2024" name="J Genomics">
        <title>Draft genome sequencing and assembly of Favolaschia claudopus CIRM-BRFM 2984 isolated from oak limbs.</title>
        <authorList>
            <person name="Navarro D."/>
            <person name="Drula E."/>
            <person name="Chaduli D."/>
            <person name="Cazenave R."/>
            <person name="Ahrendt S."/>
            <person name="Wang J."/>
            <person name="Lipzen A."/>
            <person name="Daum C."/>
            <person name="Barry K."/>
            <person name="Grigoriev I.V."/>
            <person name="Favel A."/>
            <person name="Rosso M.N."/>
            <person name="Martin F."/>
        </authorList>
    </citation>
    <scope>NUCLEOTIDE SEQUENCE [LARGE SCALE GENOMIC DNA]</scope>
    <source>
        <strain evidence="2 3">CIRM-BRFM 2984</strain>
    </source>
</reference>
<evidence type="ECO:0000259" key="1">
    <source>
        <dbReference type="Pfam" id="PF11754"/>
    </source>
</evidence>
<accession>A0AAW0AYZ2</accession>
<dbReference type="AlphaFoldDB" id="A0AAW0AYZ2"/>
<sequence>MAVWMGPQPNPAMLWVFNFGCSSNGMMVRTFSPCRRHELVVRQMPVEARASMRGKPGSFFRVCSTTSSLNSSVALDRRTLDPVPIVELRLFQRSTAAGFDQRIDVPLYMLTGYALRVALIDDESDEKVDESDEKVE</sequence>
<keyword evidence="3" id="KW-1185">Reference proteome</keyword>
<dbReference type="Proteomes" id="UP001362999">
    <property type="component" value="Unassembled WGS sequence"/>
</dbReference>
<proteinExistence type="predicted"/>
<dbReference type="EMBL" id="JAWWNJ010000045">
    <property type="protein sequence ID" value="KAK7018858.1"/>
    <property type="molecule type" value="Genomic_DNA"/>
</dbReference>
<organism evidence="2 3">
    <name type="scientific">Favolaschia claudopus</name>
    <dbReference type="NCBI Taxonomy" id="2862362"/>
    <lineage>
        <taxon>Eukaryota</taxon>
        <taxon>Fungi</taxon>
        <taxon>Dikarya</taxon>
        <taxon>Basidiomycota</taxon>
        <taxon>Agaricomycotina</taxon>
        <taxon>Agaricomycetes</taxon>
        <taxon>Agaricomycetidae</taxon>
        <taxon>Agaricales</taxon>
        <taxon>Marasmiineae</taxon>
        <taxon>Mycenaceae</taxon>
        <taxon>Favolaschia</taxon>
    </lineage>
</organism>